<accession>A0A1H9I6K1</accession>
<reference evidence="2" key="1">
    <citation type="submission" date="2016-10" db="EMBL/GenBank/DDBJ databases">
        <authorList>
            <person name="Varghese N."/>
            <person name="Submissions S."/>
        </authorList>
    </citation>
    <scope>NUCLEOTIDE SEQUENCE [LARGE SCALE GENOMIC DNA]</scope>
    <source>
        <strain evidence="2">DSM 24740</strain>
    </source>
</reference>
<dbReference type="RefSeq" id="WP_090169331.1">
    <property type="nucleotide sequence ID" value="NZ_FOFB01000014.1"/>
</dbReference>
<keyword evidence="2" id="KW-1185">Reference proteome</keyword>
<dbReference type="EMBL" id="FOFB01000014">
    <property type="protein sequence ID" value="SEQ70209.1"/>
    <property type="molecule type" value="Genomic_DNA"/>
</dbReference>
<sequence length="376" mass="42718">MLLASFSLLTGCQEKELLSPSIDNKEYVSFPTDNGALVIPLENGILHFPDVSTYLRVEDAVSSNEDRQISDEQLDEIEFNTSFHSMRRHLNSKLAPYLYGDMPFDELSSVVNENEGLLYMHEDLPFNVFADRTQRALLNKQGAVIIENDMIIYRKDREIHLPSTFEVDFENLPLESDPEKGIIVLKATYNQVGSQPKSMICTRPSGQPDQIQRFSEGPEVDRKKVTSLGGVRVGKKLVRNQGGFQSGVEWQFWYRYYSEQKSWARARWGNNWRQGTSAITTLKFTFGVGITSNSGGSRGSGRGWTQSNVRTITTNWNPYNVNFFTTPVSPGDANLIYDYDLRYVTSGVRDDNDNSERSFTFSCCPWTCENSGYDDI</sequence>
<gene>
    <name evidence="1" type="ORF">SAMN05444359_11462</name>
</gene>
<evidence type="ECO:0000313" key="2">
    <source>
        <dbReference type="Proteomes" id="UP000199021"/>
    </source>
</evidence>
<dbReference type="STRING" id="478744.SAMN05444359_11462"/>
<dbReference type="InParanoid" id="A0A1H9I6K1"/>
<organism evidence="1 2">
    <name type="scientific">Neolewinella agarilytica</name>
    <dbReference type="NCBI Taxonomy" id="478744"/>
    <lineage>
        <taxon>Bacteria</taxon>
        <taxon>Pseudomonadati</taxon>
        <taxon>Bacteroidota</taxon>
        <taxon>Saprospiria</taxon>
        <taxon>Saprospirales</taxon>
        <taxon>Lewinellaceae</taxon>
        <taxon>Neolewinella</taxon>
    </lineage>
</organism>
<protein>
    <submittedName>
        <fullName evidence="1">Uncharacterized protein</fullName>
    </submittedName>
</protein>
<dbReference type="AlphaFoldDB" id="A0A1H9I6K1"/>
<name>A0A1H9I6K1_9BACT</name>
<dbReference type="Proteomes" id="UP000199021">
    <property type="component" value="Unassembled WGS sequence"/>
</dbReference>
<evidence type="ECO:0000313" key="1">
    <source>
        <dbReference type="EMBL" id="SEQ70209.1"/>
    </source>
</evidence>
<proteinExistence type="predicted"/>
<dbReference type="OrthoDB" id="9823575at2"/>